<evidence type="ECO:0000259" key="1">
    <source>
        <dbReference type="Pfam" id="PF05548"/>
    </source>
</evidence>
<dbReference type="Pfam" id="PF05548">
    <property type="entry name" value="Peptidase_M11"/>
    <property type="match status" value="1"/>
</dbReference>
<name>A0ABQ5RUD5_9CHLO</name>
<dbReference type="InterPro" id="IPR008752">
    <property type="entry name" value="Peptidase_M11"/>
</dbReference>
<feature type="non-terminal residue" evidence="2">
    <location>
        <position position="123"/>
    </location>
</feature>
<dbReference type="Proteomes" id="UP001165090">
    <property type="component" value="Unassembled WGS sequence"/>
</dbReference>
<dbReference type="SUPFAM" id="SSF55486">
    <property type="entry name" value="Metalloproteases ('zincins'), catalytic domain"/>
    <property type="match status" value="1"/>
</dbReference>
<keyword evidence="3" id="KW-1185">Reference proteome</keyword>
<accession>A0ABQ5RUD5</accession>
<evidence type="ECO:0000313" key="2">
    <source>
        <dbReference type="EMBL" id="GLI60838.1"/>
    </source>
</evidence>
<comment type="caution">
    <text evidence="2">The sequence shown here is derived from an EMBL/GenBank/DDBJ whole genome shotgun (WGS) entry which is preliminary data.</text>
</comment>
<reference evidence="2 3" key="1">
    <citation type="journal article" date="2023" name="IScience">
        <title>Expanded male sex-determining region conserved during the evolution of homothallism in the green alga Volvox.</title>
        <authorList>
            <person name="Yamamoto K."/>
            <person name="Matsuzaki R."/>
            <person name="Mahakham W."/>
            <person name="Heman W."/>
            <person name="Sekimoto H."/>
            <person name="Kawachi M."/>
            <person name="Minakuchi Y."/>
            <person name="Toyoda A."/>
            <person name="Nozaki H."/>
        </authorList>
    </citation>
    <scope>NUCLEOTIDE SEQUENCE [LARGE SCALE GENOMIC DNA]</scope>
    <source>
        <strain evidence="2 3">NIES-4468</strain>
    </source>
</reference>
<feature type="domain" description="Peptidase M11 gametolysin" evidence="1">
    <location>
        <begin position="51"/>
        <end position="119"/>
    </location>
</feature>
<organism evidence="2 3">
    <name type="scientific">Volvox africanus</name>
    <dbReference type="NCBI Taxonomy" id="51714"/>
    <lineage>
        <taxon>Eukaryota</taxon>
        <taxon>Viridiplantae</taxon>
        <taxon>Chlorophyta</taxon>
        <taxon>core chlorophytes</taxon>
        <taxon>Chlorophyceae</taxon>
        <taxon>CS clade</taxon>
        <taxon>Chlamydomonadales</taxon>
        <taxon>Volvocaceae</taxon>
        <taxon>Volvox</taxon>
    </lineage>
</organism>
<sequence length="123" mass="13430">GIVPTDYHHKILYLPYGYTNLRCNGFAGTASVGPWLRQLSPVNRYGTGLIWMSGNVVNNIELLFHEVGHTLGMAHADIPGGCDLVDQCDHTCPMGATGGQGIRCMNAPHLWQLGWSQPMLRLG</sequence>
<gene>
    <name evidence="2" type="ORF">VaNZ11_003046</name>
</gene>
<protein>
    <recommendedName>
        <fullName evidence="1">Peptidase M11 gametolysin domain-containing protein</fullName>
    </recommendedName>
</protein>
<proteinExistence type="predicted"/>
<dbReference type="EMBL" id="BSDZ01000008">
    <property type="protein sequence ID" value="GLI60838.1"/>
    <property type="molecule type" value="Genomic_DNA"/>
</dbReference>
<evidence type="ECO:0000313" key="3">
    <source>
        <dbReference type="Proteomes" id="UP001165090"/>
    </source>
</evidence>
<feature type="non-terminal residue" evidence="2">
    <location>
        <position position="1"/>
    </location>
</feature>